<gene>
    <name evidence="2" type="ORF">ACFO3O_18680</name>
</gene>
<evidence type="ECO:0000313" key="2">
    <source>
        <dbReference type="EMBL" id="MFC4635944.1"/>
    </source>
</evidence>
<dbReference type="EMBL" id="JBHSFV010000013">
    <property type="protein sequence ID" value="MFC4635944.1"/>
    <property type="molecule type" value="Genomic_DNA"/>
</dbReference>
<evidence type="ECO:0008006" key="4">
    <source>
        <dbReference type="Google" id="ProtNLM"/>
    </source>
</evidence>
<evidence type="ECO:0000256" key="1">
    <source>
        <dbReference type="SAM" id="Phobius"/>
    </source>
</evidence>
<dbReference type="RefSeq" id="WP_379981663.1">
    <property type="nucleotide sequence ID" value="NZ_JBHSFV010000013.1"/>
</dbReference>
<feature type="transmembrane region" description="Helical" evidence="1">
    <location>
        <begin position="71"/>
        <end position="89"/>
    </location>
</feature>
<evidence type="ECO:0000313" key="3">
    <source>
        <dbReference type="Proteomes" id="UP001596043"/>
    </source>
</evidence>
<dbReference type="Proteomes" id="UP001596043">
    <property type="component" value="Unassembled WGS sequence"/>
</dbReference>
<feature type="transmembrane region" description="Helical" evidence="1">
    <location>
        <begin position="40"/>
        <end position="59"/>
    </location>
</feature>
<comment type="caution">
    <text evidence="2">The sequence shown here is derived from an EMBL/GenBank/DDBJ whole genome shotgun (WGS) entry which is preliminary data.</text>
</comment>
<sequence>MDISIRMRSKKIIAILFMLGLLLAILNVYLFYYWYIYIEWILILNFAVLAALLLIFFLNKKQFLSTKRHHLLKRVFISVFLLINITYGIKYYSMFLRNQKVDFYAKIATCDQMKLQFQEDVKNNEIKYFNFGITGGVDGREYHPEKGIYIDNFGLGCLIYGEFQCYNKLVNEYLKEEN</sequence>
<accession>A0ABV9I3B4</accession>
<feature type="transmembrane region" description="Helical" evidence="1">
    <location>
        <begin position="12"/>
        <end position="34"/>
    </location>
</feature>
<organism evidence="2 3">
    <name type="scientific">Dokdonia ponticola</name>
    <dbReference type="NCBI Taxonomy" id="2041041"/>
    <lineage>
        <taxon>Bacteria</taxon>
        <taxon>Pseudomonadati</taxon>
        <taxon>Bacteroidota</taxon>
        <taxon>Flavobacteriia</taxon>
        <taxon>Flavobacteriales</taxon>
        <taxon>Flavobacteriaceae</taxon>
        <taxon>Dokdonia</taxon>
    </lineage>
</organism>
<keyword evidence="1" id="KW-0472">Membrane</keyword>
<proteinExistence type="predicted"/>
<keyword evidence="1" id="KW-0812">Transmembrane</keyword>
<protein>
    <recommendedName>
        <fullName evidence="4">DUF4131 domain-containing protein</fullName>
    </recommendedName>
</protein>
<keyword evidence="3" id="KW-1185">Reference proteome</keyword>
<name>A0ABV9I3B4_9FLAO</name>
<keyword evidence="1" id="KW-1133">Transmembrane helix</keyword>
<reference evidence="3" key="1">
    <citation type="journal article" date="2019" name="Int. J. Syst. Evol. Microbiol.">
        <title>The Global Catalogue of Microorganisms (GCM) 10K type strain sequencing project: providing services to taxonomists for standard genome sequencing and annotation.</title>
        <authorList>
            <consortium name="The Broad Institute Genomics Platform"/>
            <consortium name="The Broad Institute Genome Sequencing Center for Infectious Disease"/>
            <person name="Wu L."/>
            <person name="Ma J."/>
        </authorList>
    </citation>
    <scope>NUCLEOTIDE SEQUENCE [LARGE SCALE GENOMIC DNA]</scope>
    <source>
        <strain evidence="3">YJ-61-S</strain>
    </source>
</reference>